<dbReference type="Proteomes" id="UP001311915">
    <property type="component" value="Unassembled WGS sequence"/>
</dbReference>
<proteinExistence type="predicted"/>
<dbReference type="Gene3D" id="3.80.10.10">
    <property type="entry name" value="Ribonuclease Inhibitor"/>
    <property type="match status" value="1"/>
</dbReference>
<gene>
    <name evidence="1" type="ORF">R3W88_010379</name>
</gene>
<dbReference type="InterPro" id="IPR053772">
    <property type="entry name" value="At1g61320/At1g61330-like"/>
</dbReference>
<keyword evidence="2" id="KW-1185">Reference proteome</keyword>
<protein>
    <submittedName>
        <fullName evidence="1">Uncharacterized protein</fullName>
    </submittedName>
</protein>
<dbReference type="SUPFAM" id="SSF52047">
    <property type="entry name" value="RNI-like"/>
    <property type="match status" value="1"/>
</dbReference>
<sequence>MSINQGSQVKWLQNNLYVSGLVNLENLELRACEKLHKVEIRAPKLCKFLHVGSPLHKHRKTQEPESLPCTIDNLDGYNSLKYLHLEDSTMTDQEFEYQLSKLTALEVLILKGCYVMKNINAVSEKLKRFSLWDWGNVDFP</sequence>
<comment type="caution">
    <text evidence="1">The sequence shown here is derived from an EMBL/GenBank/DDBJ whole genome shotgun (WGS) entry which is preliminary data.</text>
</comment>
<name>A0AAV9MDZ7_9SOLN</name>
<evidence type="ECO:0000313" key="2">
    <source>
        <dbReference type="Proteomes" id="UP001311915"/>
    </source>
</evidence>
<dbReference type="AlphaFoldDB" id="A0AAV9MDZ7"/>
<organism evidence="1 2">
    <name type="scientific">Solanum pinnatisectum</name>
    <name type="common">tansyleaf nightshade</name>
    <dbReference type="NCBI Taxonomy" id="50273"/>
    <lineage>
        <taxon>Eukaryota</taxon>
        <taxon>Viridiplantae</taxon>
        <taxon>Streptophyta</taxon>
        <taxon>Embryophyta</taxon>
        <taxon>Tracheophyta</taxon>
        <taxon>Spermatophyta</taxon>
        <taxon>Magnoliopsida</taxon>
        <taxon>eudicotyledons</taxon>
        <taxon>Gunneridae</taxon>
        <taxon>Pentapetalae</taxon>
        <taxon>asterids</taxon>
        <taxon>lamiids</taxon>
        <taxon>Solanales</taxon>
        <taxon>Solanaceae</taxon>
        <taxon>Solanoideae</taxon>
        <taxon>Solaneae</taxon>
        <taxon>Solanum</taxon>
    </lineage>
</organism>
<accession>A0AAV9MDZ7</accession>
<reference evidence="1 2" key="1">
    <citation type="submission" date="2023-10" db="EMBL/GenBank/DDBJ databases">
        <title>Genome-Wide Identification Analysis in wild type Solanum Pinnatisectum Reveals Some Genes Defensing Phytophthora Infestans.</title>
        <authorList>
            <person name="Sun C."/>
        </authorList>
    </citation>
    <scope>NUCLEOTIDE SEQUENCE [LARGE SCALE GENOMIC DNA]</scope>
    <source>
        <strain evidence="1">LQN</strain>
        <tissue evidence="1">Leaf</tissue>
    </source>
</reference>
<dbReference type="PANTHER" id="PTHR34145">
    <property type="entry name" value="OS02G0105600 PROTEIN"/>
    <property type="match status" value="1"/>
</dbReference>
<dbReference type="PANTHER" id="PTHR34145:SF51">
    <property type="entry name" value="FBD DOMAIN-CONTAINING PROTEIN"/>
    <property type="match status" value="1"/>
</dbReference>
<dbReference type="EMBL" id="JAWPEI010000002">
    <property type="protein sequence ID" value="KAK4736118.1"/>
    <property type="molecule type" value="Genomic_DNA"/>
</dbReference>
<evidence type="ECO:0000313" key="1">
    <source>
        <dbReference type="EMBL" id="KAK4736118.1"/>
    </source>
</evidence>
<dbReference type="InterPro" id="IPR032675">
    <property type="entry name" value="LRR_dom_sf"/>
</dbReference>